<feature type="repeat" description="WD" evidence="6">
    <location>
        <begin position="42"/>
        <end position="83"/>
    </location>
</feature>
<comment type="subcellular location">
    <subcellularLocation>
        <location evidence="1">Nucleus</location>
        <location evidence="1">Nucleolus</location>
    </subcellularLocation>
</comment>
<dbReference type="InterPro" id="IPR051733">
    <property type="entry name" value="WD_repeat_DCAF13/WDSOF1"/>
</dbReference>
<dbReference type="InterPro" id="IPR007287">
    <property type="entry name" value="Sof1"/>
</dbReference>
<evidence type="ECO:0000256" key="1">
    <source>
        <dbReference type="ARBA" id="ARBA00004604"/>
    </source>
</evidence>
<organism evidence="9">
    <name type="scientific">Graphocephala atropunctata</name>
    <dbReference type="NCBI Taxonomy" id="36148"/>
    <lineage>
        <taxon>Eukaryota</taxon>
        <taxon>Metazoa</taxon>
        <taxon>Ecdysozoa</taxon>
        <taxon>Arthropoda</taxon>
        <taxon>Hexapoda</taxon>
        <taxon>Insecta</taxon>
        <taxon>Pterygota</taxon>
        <taxon>Neoptera</taxon>
        <taxon>Paraneoptera</taxon>
        <taxon>Hemiptera</taxon>
        <taxon>Auchenorrhyncha</taxon>
        <taxon>Membracoidea</taxon>
        <taxon>Cicadellidae</taxon>
        <taxon>Cicadellinae</taxon>
        <taxon>Cicadellini</taxon>
        <taxon>Graphocephala</taxon>
    </lineage>
</organism>
<keyword evidence="5" id="KW-0539">Nucleus</keyword>
<keyword evidence="4" id="KW-0677">Repeat</keyword>
<evidence type="ECO:0000256" key="3">
    <source>
        <dbReference type="ARBA" id="ARBA00022574"/>
    </source>
</evidence>
<dbReference type="PROSITE" id="PS50294">
    <property type="entry name" value="WD_REPEATS_REGION"/>
    <property type="match status" value="1"/>
</dbReference>
<dbReference type="GO" id="GO:0000462">
    <property type="term" value="P:maturation of SSU-rRNA from tricistronic rRNA transcript (SSU-rRNA, 5.8S rRNA, LSU-rRNA)"/>
    <property type="evidence" value="ECO:0007669"/>
    <property type="project" value="TreeGrafter"/>
</dbReference>
<dbReference type="PANTHER" id="PTHR22851:SF0">
    <property type="entry name" value="DDB1- AND CUL4-ASSOCIATED FACTOR 13"/>
    <property type="match status" value="1"/>
</dbReference>
<dbReference type="Pfam" id="PF04158">
    <property type="entry name" value="Sof1"/>
    <property type="match status" value="1"/>
</dbReference>
<proteinExistence type="inferred from homology"/>
<evidence type="ECO:0000256" key="7">
    <source>
        <dbReference type="SAM" id="MobiDB-lite"/>
    </source>
</evidence>
<protein>
    <recommendedName>
        <fullName evidence="8">Sof1-like protein domain-containing protein</fullName>
    </recommendedName>
</protein>
<sequence length="209" mass="24363">MSMRTNQLAWNPMEAFTFTCANEDYNIYTYDSRKLSVALNVHKDHTSAVTCVDYAPTGREFVSGSYDKSVRIYEINKGHSRDIYHTKRMQRLTSVVWSLDNKYIATASDEMNIRLWKARASEKLGVLMGREKAAINYNEALKKKFANHPQIKRIARHRQVPKHIYHAQRELRTSREKVKRKEANRRTHSAPGSVPFVPERRKHIVGEKS</sequence>
<feature type="domain" description="Sof1-like protein" evidence="8">
    <location>
        <begin position="118"/>
        <end position="204"/>
    </location>
</feature>
<accession>A0A1B6KTY8</accession>
<dbReference type="Pfam" id="PF00400">
    <property type="entry name" value="WD40"/>
    <property type="match status" value="2"/>
</dbReference>
<dbReference type="InterPro" id="IPR001680">
    <property type="entry name" value="WD40_rpt"/>
</dbReference>
<feature type="repeat" description="WD" evidence="6">
    <location>
        <begin position="85"/>
        <end position="126"/>
    </location>
</feature>
<feature type="compositionally biased region" description="Basic and acidic residues" evidence="7">
    <location>
        <begin position="172"/>
        <end position="185"/>
    </location>
</feature>
<keyword evidence="3 6" id="KW-0853">WD repeat</keyword>
<gene>
    <name evidence="9" type="ORF">g.25047</name>
</gene>
<name>A0A1B6KTY8_9HEMI</name>
<dbReference type="AlphaFoldDB" id="A0A1B6KTY8"/>
<dbReference type="GO" id="GO:0032040">
    <property type="term" value="C:small-subunit processome"/>
    <property type="evidence" value="ECO:0007669"/>
    <property type="project" value="TreeGrafter"/>
</dbReference>
<dbReference type="Gene3D" id="2.130.10.10">
    <property type="entry name" value="YVTN repeat-like/Quinoprotein amine dehydrogenase"/>
    <property type="match status" value="1"/>
</dbReference>
<dbReference type="PANTHER" id="PTHR22851">
    <property type="entry name" value="U3 SMALL NUCLEOLAR RNA U3 SNORNA ASSOCIATED PROTEIN"/>
    <property type="match status" value="1"/>
</dbReference>
<evidence type="ECO:0000256" key="4">
    <source>
        <dbReference type="ARBA" id="ARBA00022737"/>
    </source>
</evidence>
<evidence type="ECO:0000259" key="8">
    <source>
        <dbReference type="Pfam" id="PF04158"/>
    </source>
</evidence>
<evidence type="ECO:0000313" key="9">
    <source>
        <dbReference type="EMBL" id="JAT14714.1"/>
    </source>
</evidence>
<dbReference type="InterPro" id="IPR011047">
    <property type="entry name" value="Quinoprotein_ADH-like_sf"/>
</dbReference>
<dbReference type="EMBL" id="GEBQ01025263">
    <property type="protein sequence ID" value="JAT14714.1"/>
    <property type="molecule type" value="Transcribed_RNA"/>
</dbReference>
<dbReference type="SMART" id="SM00320">
    <property type="entry name" value="WD40"/>
    <property type="match status" value="2"/>
</dbReference>
<feature type="region of interest" description="Disordered" evidence="7">
    <location>
        <begin position="172"/>
        <end position="209"/>
    </location>
</feature>
<evidence type="ECO:0000256" key="6">
    <source>
        <dbReference type="PROSITE-ProRule" id="PRU00221"/>
    </source>
</evidence>
<dbReference type="InterPro" id="IPR015943">
    <property type="entry name" value="WD40/YVTN_repeat-like_dom_sf"/>
</dbReference>
<dbReference type="SUPFAM" id="SSF50998">
    <property type="entry name" value="Quinoprotein alcohol dehydrogenase-like"/>
    <property type="match status" value="1"/>
</dbReference>
<reference evidence="9" key="1">
    <citation type="submission" date="2015-11" db="EMBL/GenBank/DDBJ databases">
        <title>De novo transcriptome assembly of four potential Pierce s Disease insect vectors from Arizona vineyards.</title>
        <authorList>
            <person name="Tassone E.E."/>
        </authorList>
    </citation>
    <scope>NUCLEOTIDE SEQUENCE</scope>
</reference>
<dbReference type="PROSITE" id="PS50082">
    <property type="entry name" value="WD_REPEATS_2"/>
    <property type="match status" value="2"/>
</dbReference>
<evidence type="ECO:0000256" key="2">
    <source>
        <dbReference type="ARBA" id="ARBA00005649"/>
    </source>
</evidence>
<evidence type="ECO:0000256" key="5">
    <source>
        <dbReference type="ARBA" id="ARBA00023242"/>
    </source>
</evidence>
<comment type="similarity">
    <text evidence="2">Belongs to the WD repeat DCAF13/WDSOF1 family.</text>
</comment>